<evidence type="ECO:0000256" key="6">
    <source>
        <dbReference type="ARBA" id="ARBA00022694"/>
    </source>
</evidence>
<keyword evidence="3" id="KW-0489">Methyltransferase</keyword>
<dbReference type="GO" id="GO:0043527">
    <property type="term" value="C:tRNA methyltransferase complex"/>
    <property type="evidence" value="ECO:0007669"/>
    <property type="project" value="TreeGrafter"/>
</dbReference>
<keyword evidence="6" id="KW-0819">tRNA processing</keyword>
<evidence type="ECO:0000256" key="4">
    <source>
        <dbReference type="ARBA" id="ARBA00022679"/>
    </source>
</evidence>
<keyword evidence="5" id="KW-0949">S-adenosyl-L-methionine</keyword>
<name>A0AAX6E657_IRIPA</name>
<dbReference type="EMBL" id="JANAVB010039620">
    <property type="protein sequence ID" value="KAJ6799607.1"/>
    <property type="molecule type" value="Genomic_DNA"/>
</dbReference>
<dbReference type="PROSITE" id="PS51625">
    <property type="entry name" value="SAM_MT_TRMB"/>
    <property type="match status" value="1"/>
</dbReference>
<dbReference type="NCBIfam" id="TIGR00091">
    <property type="entry name" value="tRNA (guanosine(46)-N7)-methyltransferase TrmB"/>
    <property type="match status" value="1"/>
</dbReference>
<dbReference type="Proteomes" id="UP001140949">
    <property type="component" value="Unassembled WGS sequence"/>
</dbReference>
<comment type="catalytic activity">
    <reaction evidence="1">
        <text>guanosine(46) in tRNA + S-adenosyl-L-methionine = N(7)-methylguanosine(46) in tRNA + S-adenosyl-L-homocysteine</text>
        <dbReference type="Rhea" id="RHEA:42708"/>
        <dbReference type="Rhea" id="RHEA-COMP:10188"/>
        <dbReference type="Rhea" id="RHEA-COMP:10189"/>
        <dbReference type="ChEBI" id="CHEBI:57856"/>
        <dbReference type="ChEBI" id="CHEBI:59789"/>
        <dbReference type="ChEBI" id="CHEBI:74269"/>
        <dbReference type="ChEBI" id="CHEBI:74480"/>
        <dbReference type="EC" id="2.1.1.33"/>
    </reaction>
</comment>
<reference evidence="7" key="1">
    <citation type="journal article" date="2023" name="GigaByte">
        <title>Genome assembly of the bearded iris, Iris pallida Lam.</title>
        <authorList>
            <person name="Bruccoleri R.E."/>
            <person name="Oakeley E.J."/>
            <person name="Faust A.M.E."/>
            <person name="Altorfer M."/>
            <person name="Dessus-Babus S."/>
            <person name="Burckhardt D."/>
            <person name="Oertli M."/>
            <person name="Naumann U."/>
            <person name="Petersen F."/>
            <person name="Wong J."/>
        </authorList>
    </citation>
    <scope>NUCLEOTIDE SEQUENCE</scope>
    <source>
        <strain evidence="7">GSM-AAB239-AS_SAM_17_03QT</strain>
    </source>
</reference>
<dbReference type="PANTHER" id="PTHR23417">
    <property type="entry name" value="3-DEOXY-D-MANNO-OCTULOSONIC-ACID TRANSFERASE/TRNA GUANINE-N 7 - -METHYLTRANSFERASE"/>
    <property type="match status" value="1"/>
</dbReference>
<sequence length="318" mass="36746">MMLGALLCCSSSYSGRAWWRRSTFPLRQCQQEQQQRCGISSSSSRWQWRNEKKSKSIEIETERRKRSPELVELEYANLNLKDSYGHAQVGHVRIRQHVNPLTSSFSEPTPPPDWNLIFQDCSRPLMVDIGCGSGRFLIWLAKNSFQSRNYLGLEIRQKLVQRSQLWVKDLALNNIHFMFANATISFGSLVSTYPGPLTVVSLLCPDPHFKKRHHKRRVLQKQLVDSISKNLCLGGHVFMQSDVLEVALDMRSQFNAVSDVFEHIDAVDSNFLCDPDGWLVHNPMGIRTEREIHAELEGAKVFRRMYEKRKHDVDIMIS</sequence>
<dbReference type="InterPro" id="IPR003358">
    <property type="entry name" value="tRNA_(Gua-N-7)_MeTrfase_Trmb"/>
</dbReference>
<keyword evidence="8" id="KW-1185">Reference proteome</keyword>
<comment type="caution">
    <text evidence="7">The sequence shown here is derived from an EMBL/GenBank/DDBJ whole genome shotgun (WGS) entry which is preliminary data.</text>
</comment>
<dbReference type="FunFam" id="3.40.50.150:FF:000230">
    <property type="entry name" value="tRNA (Guanine-N(7)-)-methyltransferase"/>
    <property type="match status" value="1"/>
</dbReference>
<dbReference type="Gene3D" id="3.40.50.150">
    <property type="entry name" value="Vaccinia Virus protein VP39"/>
    <property type="match status" value="1"/>
</dbReference>
<evidence type="ECO:0000256" key="5">
    <source>
        <dbReference type="ARBA" id="ARBA00022691"/>
    </source>
</evidence>
<accession>A0AAX6E657</accession>
<organism evidence="7 8">
    <name type="scientific">Iris pallida</name>
    <name type="common">Sweet iris</name>
    <dbReference type="NCBI Taxonomy" id="29817"/>
    <lineage>
        <taxon>Eukaryota</taxon>
        <taxon>Viridiplantae</taxon>
        <taxon>Streptophyta</taxon>
        <taxon>Embryophyta</taxon>
        <taxon>Tracheophyta</taxon>
        <taxon>Spermatophyta</taxon>
        <taxon>Magnoliopsida</taxon>
        <taxon>Liliopsida</taxon>
        <taxon>Asparagales</taxon>
        <taxon>Iridaceae</taxon>
        <taxon>Iridoideae</taxon>
        <taxon>Irideae</taxon>
        <taxon>Iris</taxon>
    </lineage>
</organism>
<evidence type="ECO:0000256" key="1">
    <source>
        <dbReference type="ARBA" id="ARBA00000142"/>
    </source>
</evidence>
<dbReference type="CDD" id="cd02440">
    <property type="entry name" value="AdoMet_MTases"/>
    <property type="match status" value="1"/>
</dbReference>
<reference evidence="7" key="2">
    <citation type="submission" date="2023-04" db="EMBL/GenBank/DDBJ databases">
        <authorList>
            <person name="Bruccoleri R.E."/>
            <person name="Oakeley E.J."/>
            <person name="Faust A.-M."/>
            <person name="Dessus-Babus S."/>
            <person name="Altorfer M."/>
            <person name="Burckhardt D."/>
            <person name="Oertli M."/>
            <person name="Naumann U."/>
            <person name="Petersen F."/>
            <person name="Wong J."/>
        </authorList>
    </citation>
    <scope>NUCLEOTIDE SEQUENCE</scope>
    <source>
        <strain evidence="7">GSM-AAB239-AS_SAM_17_03QT</strain>
        <tissue evidence="7">Leaf</tissue>
    </source>
</reference>
<evidence type="ECO:0000313" key="7">
    <source>
        <dbReference type="EMBL" id="KAJ6799607.1"/>
    </source>
</evidence>
<evidence type="ECO:0000256" key="2">
    <source>
        <dbReference type="ARBA" id="ARBA00011977"/>
    </source>
</evidence>
<proteinExistence type="predicted"/>
<keyword evidence="4" id="KW-0808">Transferase</keyword>
<evidence type="ECO:0000256" key="3">
    <source>
        <dbReference type="ARBA" id="ARBA00022603"/>
    </source>
</evidence>
<gene>
    <name evidence="7" type="ORF">M6B38_206495</name>
</gene>
<dbReference type="GO" id="GO:0008176">
    <property type="term" value="F:tRNA (guanine(46)-N7)-methyltransferase activity"/>
    <property type="evidence" value="ECO:0007669"/>
    <property type="project" value="UniProtKB-EC"/>
</dbReference>
<evidence type="ECO:0000313" key="8">
    <source>
        <dbReference type="Proteomes" id="UP001140949"/>
    </source>
</evidence>
<protein>
    <recommendedName>
        <fullName evidence="2">tRNA (guanine(46)-N(7))-methyltransferase</fullName>
        <ecNumber evidence="2">2.1.1.33</ecNumber>
    </recommendedName>
</protein>
<dbReference type="AlphaFoldDB" id="A0AAX6E657"/>
<dbReference type="SUPFAM" id="SSF53335">
    <property type="entry name" value="S-adenosyl-L-methionine-dependent methyltransferases"/>
    <property type="match status" value="1"/>
</dbReference>
<dbReference type="InterPro" id="IPR029063">
    <property type="entry name" value="SAM-dependent_MTases_sf"/>
</dbReference>
<dbReference type="EC" id="2.1.1.33" evidence="2"/>
<dbReference type="PANTHER" id="PTHR23417:SF21">
    <property type="entry name" value="TRNA (GUANINE-N(7)-)-METHYLTRANSFERASE"/>
    <property type="match status" value="1"/>
</dbReference>
<dbReference type="Pfam" id="PF02390">
    <property type="entry name" value="Methyltransf_4"/>
    <property type="match status" value="1"/>
</dbReference>